<dbReference type="PANTHER" id="PTHR12110:SF41">
    <property type="entry name" value="INOSOSE DEHYDRATASE"/>
    <property type="match status" value="1"/>
</dbReference>
<dbReference type="SUPFAM" id="SSF51658">
    <property type="entry name" value="Xylose isomerase-like"/>
    <property type="match status" value="1"/>
</dbReference>
<evidence type="ECO:0000313" key="3">
    <source>
        <dbReference type="EMBL" id="TKC63630.1"/>
    </source>
</evidence>
<dbReference type="Pfam" id="PF01261">
    <property type="entry name" value="AP_endonuc_2"/>
    <property type="match status" value="1"/>
</dbReference>
<evidence type="ECO:0000313" key="4">
    <source>
        <dbReference type="Proteomes" id="UP000309594"/>
    </source>
</evidence>
<feature type="domain" description="Xylose isomerase-like TIM barrel" evidence="2">
    <location>
        <begin position="51"/>
        <end position="272"/>
    </location>
</feature>
<organism evidence="3 4">
    <name type="scientific">Pedobacter hiemivivus</name>
    <dbReference type="NCBI Taxonomy" id="2530454"/>
    <lineage>
        <taxon>Bacteria</taxon>
        <taxon>Pseudomonadati</taxon>
        <taxon>Bacteroidota</taxon>
        <taxon>Sphingobacteriia</taxon>
        <taxon>Sphingobacteriales</taxon>
        <taxon>Sphingobacteriaceae</taxon>
        <taxon>Pedobacter</taxon>
    </lineage>
</organism>
<dbReference type="EMBL" id="SWDX01000002">
    <property type="protein sequence ID" value="TKC63630.1"/>
    <property type="molecule type" value="Genomic_DNA"/>
</dbReference>
<dbReference type="AlphaFoldDB" id="A0A4U1GKX2"/>
<comment type="caution">
    <text evidence="3">The sequence shown here is derived from an EMBL/GenBank/DDBJ whole genome shotgun (WGS) entry which is preliminary data.</text>
</comment>
<dbReference type="Proteomes" id="UP000309594">
    <property type="component" value="Unassembled WGS sequence"/>
</dbReference>
<evidence type="ECO:0000256" key="1">
    <source>
        <dbReference type="SAM" id="SignalP"/>
    </source>
</evidence>
<dbReference type="InterPro" id="IPR013022">
    <property type="entry name" value="Xyl_isomerase-like_TIM-brl"/>
</dbReference>
<feature type="signal peptide" evidence="1">
    <location>
        <begin position="1"/>
        <end position="20"/>
    </location>
</feature>
<protein>
    <submittedName>
        <fullName evidence="3">Sugar phosphate isomerase/epimerase</fullName>
    </submittedName>
</protein>
<keyword evidence="1" id="KW-0732">Signal</keyword>
<dbReference type="GO" id="GO:0016853">
    <property type="term" value="F:isomerase activity"/>
    <property type="evidence" value="ECO:0007669"/>
    <property type="project" value="UniProtKB-KW"/>
</dbReference>
<dbReference type="Gene3D" id="3.20.20.150">
    <property type="entry name" value="Divalent-metal-dependent TIM barrel enzymes"/>
    <property type="match status" value="1"/>
</dbReference>
<dbReference type="RefSeq" id="WP_136879286.1">
    <property type="nucleotide sequence ID" value="NZ_SWDX01000002.1"/>
</dbReference>
<accession>A0A4U1GKX2</accession>
<name>A0A4U1GKX2_9SPHI</name>
<dbReference type="PANTHER" id="PTHR12110">
    <property type="entry name" value="HYDROXYPYRUVATE ISOMERASE"/>
    <property type="match status" value="1"/>
</dbReference>
<reference evidence="3 4" key="1">
    <citation type="submission" date="2019-04" db="EMBL/GenBank/DDBJ databases">
        <title>Pedobacter sp. RP-1-16 sp. nov., isolated from Arctic soil.</title>
        <authorList>
            <person name="Dahal R.H."/>
            <person name="Kim D.-U."/>
        </authorList>
    </citation>
    <scope>NUCLEOTIDE SEQUENCE [LARGE SCALE GENOMIC DNA]</scope>
    <source>
        <strain evidence="3 4">RP-1-16</strain>
    </source>
</reference>
<dbReference type="InterPro" id="IPR036237">
    <property type="entry name" value="Xyl_isomerase-like_sf"/>
</dbReference>
<dbReference type="InterPro" id="IPR050312">
    <property type="entry name" value="IolE/XylAMocC-like"/>
</dbReference>
<keyword evidence="3" id="KW-0413">Isomerase</keyword>
<feature type="chain" id="PRO_5020837585" evidence="1">
    <location>
        <begin position="21"/>
        <end position="273"/>
    </location>
</feature>
<proteinExistence type="predicted"/>
<gene>
    <name evidence="3" type="ORF">FBD94_04555</name>
</gene>
<evidence type="ECO:0000259" key="2">
    <source>
        <dbReference type="Pfam" id="PF01261"/>
    </source>
</evidence>
<sequence length="273" mass="30783">MKKILFCLMLCSILGQSSFAQRFGKLLKEAPGVVSYTFRDAFSQDVPGTLDMIKAMGITNIEFSSLFKLSAERMRALLDERGMRCSTYGVGYEAMNNTENVIKTAKILGAEFVRIPSIPHKDAIDSNIIKKAVVDFNVFGKKLKESGLSFCYHNHGPEFVPGGAFFKESLFDYLVQKTDPKYVSFEMDVLWVLVPGYNPIEYLNKYPKRFKLMHLKDRPKSGGENVALGTGQIDMNDLLKTAKKTAVRYFYIEDESKGVKQQVPKSLAHLKSL</sequence>